<dbReference type="CDD" id="cd00222">
    <property type="entry name" value="CollagenBindB"/>
    <property type="match status" value="1"/>
</dbReference>
<dbReference type="Pfam" id="PF05738">
    <property type="entry name" value="Cna_B"/>
    <property type="match status" value="1"/>
</dbReference>
<evidence type="ECO:0000313" key="5">
    <source>
        <dbReference type="Proteomes" id="UP000075193"/>
    </source>
</evidence>
<keyword evidence="1" id="KW-1133">Transmembrane helix</keyword>
<dbReference type="EMBL" id="FIIC01000002">
    <property type="protein sequence ID" value="CYV40562.1"/>
    <property type="molecule type" value="Genomic_DNA"/>
</dbReference>
<evidence type="ECO:0000256" key="2">
    <source>
        <dbReference type="SAM" id="SignalP"/>
    </source>
</evidence>
<accession>A0A0Z8ND02</accession>
<sequence>MTRTKWFRSLLCLLTLVFFIGQSTPILAETMGSVSISKMRNAGEGKSVPVSGSTYALARVDDGNGIVDASAEVLNKDKAEQILTELSSLTLTDLQKRATNQTLYYSNPTDADGRTTVNSLTGGLYYIVEVSKDTKGEWQRTSTSVPSLIFVEVGRVSTIAIKNKDLPKPDATTYKVKKVWKGKELSSVTVNLKQNGTIIDSVVLNADNNWEHTFTNLTKVDSDGSAYTYTVEEEVPDKFTATYEQMADKSGTIITNTYTPPTPPGTPILKTGTLGIFWLIGIAVILIGIGYKLYRTDEK</sequence>
<organism evidence="4 5">
    <name type="scientific">Streptococcus suis</name>
    <dbReference type="NCBI Taxonomy" id="1307"/>
    <lineage>
        <taxon>Bacteria</taxon>
        <taxon>Bacillati</taxon>
        <taxon>Bacillota</taxon>
        <taxon>Bacilli</taxon>
        <taxon>Lactobacillales</taxon>
        <taxon>Streptococcaceae</taxon>
        <taxon>Streptococcus</taxon>
    </lineage>
</organism>
<proteinExistence type="predicted"/>
<dbReference type="Gene3D" id="2.60.40.10">
    <property type="entry name" value="Immunoglobulins"/>
    <property type="match status" value="1"/>
</dbReference>
<feature type="domain" description="CNA-B" evidence="3">
    <location>
        <begin position="175"/>
        <end position="257"/>
    </location>
</feature>
<keyword evidence="2" id="KW-0732">Signal</keyword>
<dbReference type="Proteomes" id="UP000075193">
    <property type="component" value="Unassembled WGS sequence"/>
</dbReference>
<feature type="signal peptide" evidence="2">
    <location>
        <begin position="1"/>
        <end position="28"/>
    </location>
</feature>
<dbReference type="InterPro" id="IPR013783">
    <property type="entry name" value="Ig-like_fold"/>
</dbReference>
<evidence type="ECO:0000256" key="1">
    <source>
        <dbReference type="SAM" id="Phobius"/>
    </source>
</evidence>
<dbReference type="Gene3D" id="2.60.40.1140">
    <property type="entry name" value="Collagen-binding surface protein Cna, B-type domain"/>
    <property type="match status" value="1"/>
</dbReference>
<dbReference type="AlphaFoldDB" id="A0A0Z8ND02"/>
<evidence type="ECO:0000313" key="4">
    <source>
        <dbReference type="EMBL" id="CYV40562.1"/>
    </source>
</evidence>
<dbReference type="RefSeq" id="WP_171997142.1">
    <property type="nucleotide sequence ID" value="NZ_CEDF01000063.1"/>
</dbReference>
<feature type="transmembrane region" description="Helical" evidence="1">
    <location>
        <begin position="276"/>
        <end position="294"/>
    </location>
</feature>
<protein>
    <submittedName>
        <fullName evidence="4">Cna protein B-type domain-containing protein</fullName>
    </submittedName>
</protein>
<dbReference type="InterPro" id="IPR008454">
    <property type="entry name" value="Collagen-bd_Cna-like_B-typ_dom"/>
</dbReference>
<evidence type="ECO:0000259" key="3">
    <source>
        <dbReference type="Pfam" id="PF05738"/>
    </source>
</evidence>
<feature type="chain" id="PRO_5009809747" evidence="2">
    <location>
        <begin position="29"/>
        <end position="299"/>
    </location>
</feature>
<name>A0A0Z8ND02_STRSU</name>
<keyword evidence="1" id="KW-0472">Membrane</keyword>
<reference evidence="4 5" key="1">
    <citation type="submission" date="2016-02" db="EMBL/GenBank/DDBJ databases">
        <authorList>
            <consortium name="Pathogen Informatics"/>
        </authorList>
    </citation>
    <scope>NUCLEOTIDE SEQUENCE [LARGE SCALE GENOMIC DNA]</scope>
    <source>
        <strain evidence="4 5">LSS79</strain>
    </source>
</reference>
<gene>
    <name evidence="4" type="ORF">ERS132441_00205</name>
</gene>
<dbReference type="SUPFAM" id="SSF49478">
    <property type="entry name" value="Cna protein B-type domain"/>
    <property type="match status" value="1"/>
</dbReference>
<keyword evidence="1" id="KW-0812">Transmembrane</keyword>